<evidence type="ECO:0000256" key="1">
    <source>
        <dbReference type="ARBA" id="ARBA00023002"/>
    </source>
</evidence>
<dbReference type="SUPFAM" id="SSF51735">
    <property type="entry name" value="NAD(P)-binding Rossmann-fold domains"/>
    <property type="match status" value="1"/>
</dbReference>
<organism evidence="6 7">
    <name type="scientific">Brachybacterium halotolerans</name>
    <dbReference type="NCBI Taxonomy" id="2795215"/>
    <lineage>
        <taxon>Bacteria</taxon>
        <taxon>Bacillati</taxon>
        <taxon>Actinomycetota</taxon>
        <taxon>Actinomycetes</taxon>
        <taxon>Micrococcales</taxon>
        <taxon>Dermabacteraceae</taxon>
        <taxon>Brachybacterium</taxon>
    </lineage>
</organism>
<comment type="caution">
    <text evidence="6">The sequence shown here is derived from an EMBL/GenBank/DDBJ whole genome shotgun (WGS) entry which is preliminary data.</text>
</comment>
<keyword evidence="1" id="KW-0560">Oxidoreductase</keyword>
<evidence type="ECO:0000313" key="6">
    <source>
        <dbReference type="EMBL" id="MBK0329994.1"/>
    </source>
</evidence>
<keyword evidence="2" id="KW-0520">NAD</keyword>
<feature type="domain" description="Gfo/Idh/MocA-like oxidoreductase N-terminal" evidence="4">
    <location>
        <begin position="8"/>
        <end position="121"/>
    </location>
</feature>
<dbReference type="InterPro" id="IPR055170">
    <property type="entry name" value="GFO_IDH_MocA-like_dom"/>
</dbReference>
<name>A0ABS1B5T1_9MICO</name>
<dbReference type="InterPro" id="IPR036291">
    <property type="entry name" value="NAD(P)-bd_dom_sf"/>
</dbReference>
<sequence>MSGTGRVGVGIIGAGTISAQYLEHLGSFPDLDVRAIGDIVPEAAAQRAEEFGVPAFGGPDVVLDDLEIEIVVNLTIPAAHFEVSEQILAAGKHVWSEKPLTTDRESAAALLASAKEKGLRVGGAPDTVLGAGIQSTLRQIADGAIGEPRFGLALFRVPGPESWHPNPAFLFALGAGPLFDIGPYYLTSLVLAQGPVASVTAVGTQAVPARTIGSGPKAGQDFPVEVPTQVSALLSFENGTTATVMLTFDSGAAYPAELDLTGSLGTIAAPDPNVFEGASMLSLREEAGAGGDTWKPRPESGPATGRGLGTLEMARAIRAGVPHRLTGELAAHVLDVMVSIDEAVATAQPVAVASTTVVPEPLPADFDPSAATL</sequence>
<dbReference type="PANTHER" id="PTHR43818:SF11">
    <property type="entry name" value="BCDNA.GH03377"/>
    <property type="match status" value="1"/>
</dbReference>
<keyword evidence="7" id="KW-1185">Reference proteome</keyword>
<accession>A0ABS1B5T1</accession>
<evidence type="ECO:0000313" key="7">
    <source>
        <dbReference type="Proteomes" id="UP000612352"/>
    </source>
</evidence>
<gene>
    <name evidence="6" type="ORF">I8D64_01060</name>
</gene>
<dbReference type="EMBL" id="JAEDAJ010000001">
    <property type="protein sequence ID" value="MBK0329994.1"/>
    <property type="molecule type" value="Genomic_DNA"/>
</dbReference>
<dbReference type="Proteomes" id="UP000612352">
    <property type="component" value="Unassembled WGS sequence"/>
</dbReference>
<dbReference type="Pfam" id="PF22725">
    <property type="entry name" value="GFO_IDH_MocA_C3"/>
    <property type="match status" value="1"/>
</dbReference>
<dbReference type="RefSeq" id="WP_200500663.1">
    <property type="nucleotide sequence ID" value="NZ_JAEDAJ010000001.1"/>
</dbReference>
<feature type="region of interest" description="Disordered" evidence="3">
    <location>
        <begin position="287"/>
        <end position="307"/>
    </location>
</feature>
<dbReference type="InterPro" id="IPR000683">
    <property type="entry name" value="Gfo/Idh/MocA-like_OxRdtase_N"/>
</dbReference>
<proteinExistence type="predicted"/>
<evidence type="ECO:0000256" key="3">
    <source>
        <dbReference type="SAM" id="MobiDB-lite"/>
    </source>
</evidence>
<dbReference type="Gene3D" id="3.40.50.720">
    <property type="entry name" value="NAD(P)-binding Rossmann-like Domain"/>
    <property type="match status" value="1"/>
</dbReference>
<evidence type="ECO:0000259" key="4">
    <source>
        <dbReference type="Pfam" id="PF01408"/>
    </source>
</evidence>
<reference evidence="6 7" key="1">
    <citation type="submission" date="2020-12" db="EMBL/GenBank/DDBJ databases">
        <title>Brachybacterium sp. MASK1Z-5, whole genome shotgun sequence.</title>
        <authorList>
            <person name="Tuo L."/>
        </authorList>
    </citation>
    <scope>NUCLEOTIDE SEQUENCE [LARGE SCALE GENOMIC DNA]</scope>
    <source>
        <strain evidence="6 7">MASK1Z-5</strain>
    </source>
</reference>
<dbReference type="Gene3D" id="3.30.360.10">
    <property type="entry name" value="Dihydrodipicolinate Reductase, domain 2"/>
    <property type="match status" value="1"/>
</dbReference>
<dbReference type="InterPro" id="IPR050463">
    <property type="entry name" value="Gfo/Idh/MocA_oxidrdct_glycsds"/>
</dbReference>
<dbReference type="PANTHER" id="PTHR43818">
    <property type="entry name" value="BCDNA.GH03377"/>
    <property type="match status" value="1"/>
</dbReference>
<evidence type="ECO:0000256" key="2">
    <source>
        <dbReference type="ARBA" id="ARBA00023027"/>
    </source>
</evidence>
<dbReference type="Pfam" id="PF01408">
    <property type="entry name" value="GFO_IDH_MocA"/>
    <property type="match status" value="1"/>
</dbReference>
<protein>
    <submittedName>
        <fullName evidence="6">Gfo/Idh/MocA family oxidoreductase</fullName>
    </submittedName>
</protein>
<feature type="domain" description="GFO/IDH/MocA-like oxidoreductase" evidence="5">
    <location>
        <begin position="138"/>
        <end position="267"/>
    </location>
</feature>
<dbReference type="SUPFAM" id="SSF55347">
    <property type="entry name" value="Glyceraldehyde-3-phosphate dehydrogenase-like, C-terminal domain"/>
    <property type="match status" value="1"/>
</dbReference>
<evidence type="ECO:0000259" key="5">
    <source>
        <dbReference type="Pfam" id="PF22725"/>
    </source>
</evidence>